<keyword evidence="4" id="KW-1185">Reference proteome</keyword>
<dbReference type="InterPro" id="IPR001683">
    <property type="entry name" value="PX_dom"/>
</dbReference>
<sequence>MDKNSLLASLTGEADFNGEKTEQEHDLFGDIPVEDDQDAALAPPFAVGGQQPPPNGASLPPLTSPPGAVPSPVVNGGSMSKNGMAPVAPQPPPAAPAPAPSLLAQSGLLGIADSSDGDGGGLFDAVDEEQAQKEAEELRIREEAEQKRLEQQREEEERQKQIQLQKEEEERRRREQEEQLRQQQQKQQQQQMQMKQQQQQQRQMQLQQQQQMSASYATQNHPMGQYQQPPMQQQPPQQQQSAMMQSTVIPPQQQQPQQLNSQIQSMTLNAQTPQDDGGFYRDHASPMAGSMVNGGPPSNVAVGAAVPTLQVNQGQPQGNNYYYGTQQQPQQQQQQQQQMAQSQLGITTAGMHNAMPGAGQVRKMVLSKPDDVTSLYTKIVVSEPMLIQTQNFLLSSPPYWSYQVTSSLSNNQGTWLVRRRFRHIVALEDRLRQSCLGCILPPRPEKHATRALEEATTQQSAEFAMQRANEMESYLNSLAVHPVAGQSQELRLFLGLQDDIGTAWSEVSNNAFTRLGAMGAGMSMKVADTTSASINAHEWEDNAELLGMCSSENLRMGAVVTAVPKLEGTAAILREQGDASGAVGMELSKVPKISDDLKMCDVLSNGLLRNGRRTKRLALELSAALEPFMEQYKTVRYERWAMQDRKTALQRRSKERGRADSRAMYLAQQQRQLQASGQFGHLSHLEQSAVQGDQFALGAVGEADEIGARLKSEINRIAVQRRIQWNASIKSIASSMKEASSERHAIWQSTLEAFQESFPSS</sequence>
<feature type="region of interest" description="Disordered" evidence="1">
    <location>
        <begin position="311"/>
        <end position="343"/>
    </location>
</feature>
<protein>
    <recommendedName>
        <fullName evidence="2">PX domain-containing protein</fullName>
    </recommendedName>
</protein>
<gene>
    <name evidence="3" type="ORF">CYCCA115_LOCUS15689</name>
</gene>
<feature type="compositionally biased region" description="Basic and acidic residues" evidence="1">
    <location>
        <begin position="130"/>
        <end position="180"/>
    </location>
</feature>
<dbReference type="EMBL" id="CAKOGP040001881">
    <property type="protein sequence ID" value="CAJ1955311.1"/>
    <property type="molecule type" value="Genomic_DNA"/>
</dbReference>
<feature type="compositionally biased region" description="Low complexity" evidence="1">
    <location>
        <begin position="222"/>
        <end position="258"/>
    </location>
</feature>
<feature type="compositionally biased region" description="Polar residues" evidence="1">
    <location>
        <begin position="259"/>
        <end position="274"/>
    </location>
</feature>
<dbReference type="PANTHER" id="PTHR46757:SF2">
    <property type="entry name" value="OS05G0346100 PROTEIN"/>
    <property type="match status" value="1"/>
</dbReference>
<feature type="compositionally biased region" description="Pro residues" evidence="1">
    <location>
        <begin position="88"/>
        <end position="99"/>
    </location>
</feature>
<dbReference type="PROSITE" id="PS50195">
    <property type="entry name" value="PX"/>
    <property type="match status" value="1"/>
</dbReference>
<dbReference type="Proteomes" id="UP001295423">
    <property type="component" value="Unassembled WGS sequence"/>
</dbReference>
<dbReference type="PANTHER" id="PTHR46757">
    <property type="entry name" value="SORTING NEXIN-RELATED"/>
    <property type="match status" value="1"/>
</dbReference>
<dbReference type="AlphaFoldDB" id="A0AAD2FXB9"/>
<evidence type="ECO:0000256" key="1">
    <source>
        <dbReference type="SAM" id="MobiDB-lite"/>
    </source>
</evidence>
<reference evidence="3" key="1">
    <citation type="submission" date="2023-08" db="EMBL/GenBank/DDBJ databases">
        <authorList>
            <person name="Audoor S."/>
            <person name="Bilcke G."/>
        </authorList>
    </citation>
    <scope>NUCLEOTIDE SEQUENCE</scope>
</reference>
<evidence type="ECO:0000313" key="4">
    <source>
        <dbReference type="Proteomes" id="UP001295423"/>
    </source>
</evidence>
<dbReference type="InterPro" id="IPR044279">
    <property type="entry name" value="SNX2A/B"/>
</dbReference>
<name>A0AAD2FXB9_9STRA</name>
<comment type="caution">
    <text evidence="3">The sequence shown here is derived from an EMBL/GenBank/DDBJ whole genome shotgun (WGS) entry which is preliminary data.</text>
</comment>
<accession>A0AAD2FXB9</accession>
<dbReference type="GO" id="GO:0035091">
    <property type="term" value="F:phosphatidylinositol binding"/>
    <property type="evidence" value="ECO:0007669"/>
    <property type="project" value="InterPro"/>
</dbReference>
<feature type="compositionally biased region" description="Basic and acidic residues" evidence="1">
    <location>
        <begin position="17"/>
        <end position="28"/>
    </location>
</feature>
<organism evidence="3 4">
    <name type="scientific">Cylindrotheca closterium</name>
    <dbReference type="NCBI Taxonomy" id="2856"/>
    <lineage>
        <taxon>Eukaryota</taxon>
        <taxon>Sar</taxon>
        <taxon>Stramenopiles</taxon>
        <taxon>Ochrophyta</taxon>
        <taxon>Bacillariophyta</taxon>
        <taxon>Bacillariophyceae</taxon>
        <taxon>Bacillariophycidae</taxon>
        <taxon>Bacillariales</taxon>
        <taxon>Bacillariaceae</taxon>
        <taxon>Cylindrotheca</taxon>
    </lineage>
</organism>
<dbReference type="SMART" id="SM00312">
    <property type="entry name" value="PX"/>
    <property type="match status" value="1"/>
</dbReference>
<feature type="compositionally biased region" description="Low complexity" evidence="1">
    <location>
        <begin position="181"/>
        <end position="212"/>
    </location>
</feature>
<dbReference type="Pfam" id="PF00787">
    <property type="entry name" value="PX"/>
    <property type="match status" value="1"/>
</dbReference>
<evidence type="ECO:0000259" key="2">
    <source>
        <dbReference type="PROSITE" id="PS50195"/>
    </source>
</evidence>
<feature type="domain" description="PX" evidence="2">
    <location>
        <begin position="380"/>
        <end position="500"/>
    </location>
</feature>
<dbReference type="InterPro" id="IPR036871">
    <property type="entry name" value="PX_dom_sf"/>
</dbReference>
<dbReference type="SUPFAM" id="SSF64268">
    <property type="entry name" value="PX domain"/>
    <property type="match status" value="1"/>
</dbReference>
<proteinExistence type="predicted"/>
<dbReference type="Gene3D" id="3.30.1520.10">
    <property type="entry name" value="Phox-like domain"/>
    <property type="match status" value="1"/>
</dbReference>
<feature type="region of interest" description="Disordered" evidence="1">
    <location>
        <begin position="1"/>
        <end position="295"/>
    </location>
</feature>
<evidence type="ECO:0000313" key="3">
    <source>
        <dbReference type="EMBL" id="CAJ1955311.1"/>
    </source>
</evidence>